<dbReference type="Pfam" id="PF00640">
    <property type="entry name" value="PID"/>
    <property type="match status" value="1"/>
</dbReference>
<dbReference type="SUPFAM" id="SSF50729">
    <property type="entry name" value="PH domain-like"/>
    <property type="match status" value="1"/>
</dbReference>
<dbReference type="Gene3D" id="1.20.5.190">
    <property type="match status" value="1"/>
</dbReference>
<evidence type="ECO:0000256" key="2">
    <source>
        <dbReference type="SAM" id="Phobius"/>
    </source>
</evidence>
<dbReference type="PANTHER" id="PTHR11232:SF74">
    <property type="entry name" value="PTB DOMAIN-CONTAINING ADAPTER PROTEIN CED-6-LIKE PROTEIN"/>
    <property type="match status" value="1"/>
</dbReference>
<name>A0AA35RMI5_GEOBA</name>
<dbReference type="InterPro" id="IPR027417">
    <property type="entry name" value="P-loop_NTPase"/>
</dbReference>
<proteinExistence type="predicted"/>
<feature type="region of interest" description="Disordered" evidence="1">
    <location>
        <begin position="65"/>
        <end position="104"/>
    </location>
</feature>
<dbReference type="CDD" id="cd00934">
    <property type="entry name" value="PTB"/>
    <property type="match status" value="1"/>
</dbReference>
<dbReference type="InterPro" id="IPR011993">
    <property type="entry name" value="PH-like_dom_sf"/>
</dbReference>
<reference evidence="4" key="1">
    <citation type="submission" date="2023-03" db="EMBL/GenBank/DDBJ databases">
        <authorList>
            <person name="Steffen K."/>
            <person name="Cardenas P."/>
        </authorList>
    </citation>
    <scope>NUCLEOTIDE SEQUENCE</scope>
</reference>
<dbReference type="PROSITE" id="PS01179">
    <property type="entry name" value="PID"/>
    <property type="match status" value="1"/>
</dbReference>
<dbReference type="Proteomes" id="UP001174909">
    <property type="component" value="Unassembled WGS sequence"/>
</dbReference>
<evidence type="ECO:0000313" key="5">
    <source>
        <dbReference type="Proteomes" id="UP001174909"/>
    </source>
</evidence>
<gene>
    <name evidence="4" type="ORF">GBAR_LOCUS8539</name>
</gene>
<feature type="compositionally biased region" description="Basic and acidic residues" evidence="1">
    <location>
        <begin position="394"/>
        <end position="424"/>
    </location>
</feature>
<dbReference type="InterPro" id="IPR051133">
    <property type="entry name" value="Adapter_Engulfment-Domain"/>
</dbReference>
<dbReference type="Pfam" id="PF00612">
    <property type="entry name" value="IQ"/>
    <property type="match status" value="2"/>
</dbReference>
<comment type="caution">
    <text evidence="4">The sequence shown here is derived from an EMBL/GenBank/DDBJ whole genome shotgun (WGS) entry which is preliminary data.</text>
</comment>
<protein>
    <submittedName>
        <fullName evidence="4">PTB domain-containing engulfment adapter protein 1</fullName>
    </submittedName>
</protein>
<keyword evidence="2" id="KW-0812">Transmembrane</keyword>
<evidence type="ECO:0000259" key="3">
    <source>
        <dbReference type="PROSITE" id="PS01179"/>
    </source>
</evidence>
<dbReference type="Gene3D" id="2.30.29.30">
    <property type="entry name" value="Pleckstrin-homology domain (PH domain)/Phosphotyrosine-binding domain (PTB)"/>
    <property type="match status" value="1"/>
</dbReference>
<dbReference type="InterPro" id="IPR006020">
    <property type="entry name" value="PTB/PI_dom"/>
</dbReference>
<dbReference type="InterPro" id="IPR000048">
    <property type="entry name" value="IQ_motif_EF-hand-BS"/>
</dbReference>
<dbReference type="PROSITE" id="PS50096">
    <property type="entry name" value="IQ"/>
    <property type="match status" value="1"/>
</dbReference>
<evidence type="ECO:0000313" key="4">
    <source>
        <dbReference type="EMBL" id="CAI8013473.1"/>
    </source>
</evidence>
<keyword evidence="2" id="KW-0472">Membrane</keyword>
<evidence type="ECO:0000256" key="1">
    <source>
        <dbReference type="SAM" id="MobiDB-lite"/>
    </source>
</evidence>
<feature type="transmembrane region" description="Helical" evidence="2">
    <location>
        <begin position="6"/>
        <end position="33"/>
    </location>
</feature>
<keyword evidence="5" id="KW-1185">Reference proteome</keyword>
<dbReference type="SMART" id="SM00462">
    <property type="entry name" value="PTB"/>
    <property type="match status" value="1"/>
</dbReference>
<dbReference type="SMART" id="SM00015">
    <property type="entry name" value="IQ"/>
    <property type="match status" value="2"/>
</dbReference>
<dbReference type="EMBL" id="CASHTH010001265">
    <property type="protein sequence ID" value="CAI8013473.1"/>
    <property type="molecule type" value="Genomic_DNA"/>
</dbReference>
<organism evidence="4 5">
    <name type="scientific">Geodia barretti</name>
    <name type="common">Barrett's horny sponge</name>
    <dbReference type="NCBI Taxonomy" id="519541"/>
    <lineage>
        <taxon>Eukaryota</taxon>
        <taxon>Metazoa</taxon>
        <taxon>Porifera</taxon>
        <taxon>Demospongiae</taxon>
        <taxon>Heteroscleromorpha</taxon>
        <taxon>Tetractinellida</taxon>
        <taxon>Astrophorina</taxon>
        <taxon>Geodiidae</taxon>
        <taxon>Geodia</taxon>
    </lineage>
</organism>
<dbReference type="SUPFAM" id="SSF52540">
    <property type="entry name" value="P-loop containing nucleoside triphosphate hydrolases"/>
    <property type="match status" value="1"/>
</dbReference>
<keyword evidence="2" id="KW-1133">Transmembrane helix</keyword>
<dbReference type="AlphaFoldDB" id="A0AA35RMI5"/>
<feature type="region of interest" description="Disordered" evidence="1">
    <location>
        <begin position="383"/>
        <end position="424"/>
    </location>
</feature>
<accession>A0AA35RMI5</accession>
<sequence>MTGVNTEYIIAIALGSVLVTLLLVFMCLLCVFLRKKRALCFHDHRGYEQQQRPFVIPDKTLEERYGKKQRRRKGGSPEKGAKRKPVQFSRIGQQSPNLRQPRGDPFAHNYLEDPMLDEEAMGEDWSNPLFDAERSQKRDAAIHIQSWFRMIRVRIPFLQLRDAVILCQALYRGRVARRLLPQWRRDKQIKDQQRKKIAGWKKKGTLSALKFYEVKGYGFAEVEQLYGLETMRSAADQLKKLYGGKGKMRLKIFISVKGIKLCDHHTRVHFATVKISSVSFCTLDPKNKKLFAFINRKKRRNFCHVFQCNEHDAQKMVETMAEAFEVTFKQLEQKRQKIVTERSRESRLSQRPRQLNRVTKEEIQHQSQELDIEVASMMEMAETASSTNAPIASHKQENATRVESHFTDTKNKMKEMSQDLESHS</sequence>
<dbReference type="PANTHER" id="PTHR11232">
    <property type="entry name" value="PHOSPHOTYROSINE INTERACTION DOMAIN-CONTAINING FAMILY MEMBER"/>
    <property type="match status" value="1"/>
</dbReference>
<feature type="domain" description="PID" evidence="3">
    <location>
        <begin position="212"/>
        <end position="330"/>
    </location>
</feature>